<dbReference type="GO" id="GO:0046487">
    <property type="term" value="P:glyoxylate metabolic process"/>
    <property type="evidence" value="ECO:0007669"/>
    <property type="project" value="TreeGrafter"/>
</dbReference>
<dbReference type="SUPFAM" id="SSF51658">
    <property type="entry name" value="Xylose isomerase-like"/>
    <property type="match status" value="1"/>
</dbReference>
<dbReference type="PANTHER" id="PTHR43489:SF6">
    <property type="entry name" value="HYDROXYPYRUVATE ISOMERASE-RELATED"/>
    <property type="match status" value="1"/>
</dbReference>
<accession>A0AAE3TAM3</accession>
<feature type="active site" description="Proton donor/acceptor" evidence="3">
    <location>
        <position position="233"/>
    </location>
</feature>
<comment type="caution">
    <text evidence="5">The sequence shown here is derived from an EMBL/GenBank/DDBJ whole genome shotgun (WGS) entry which is preliminary data.</text>
</comment>
<keyword evidence="1 2" id="KW-0413">Isomerase</keyword>
<dbReference type="Pfam" id="PF01261">
    <property type="entry name" value="AP_endonuc_2"/>
    <property type="match status" value="1"/>
</dbReference>
<organism evidence="5 6">
    <name type="scientific">Psychromarinibacter sediminicola</name>
    <dbReference type="NCBI Taxonomy" id="3033385"/>
    <lineage>
        <taxon>Bacteria</taxon>
        <taxon>Pseudomonadati</taxon>
        <taxon>Pseudomonadota</taxon>
        <taxon>Alphaproteobacteria</taxon>
        <taxon>Rhodobacterales</taxon>
        <taxon>Paracoccaceae</taxon>
        <taxon>Psychromarinibacter</taxon>
    </lineage>
</organism>
<reference evidence="5" key="1">
    <citation type="submission" date="2023-03" db="EMBL/GenBank/DDBJ databases">
        <title>Multiphase analysis and comparison of six strains from genera Psychromarinibacter, Lutimaribacter, and Maritimibacter, including a novel species: Psychromarinibacter sediminicola sp. nov.</title>
        <authorList>
            <person name="Wang Y.-H."/>
            <person name="Ye M.-Q."/>
            <person name="Du Z.-J."/>
        </authorList>
    </citation>
    <scope>NUCLEOTIDE SEQUENCE</scope>
    <source>
        <strain evidence="5">C21-152</strain>
    </source>
</reference>
<dbReference type="Proteomes" id="UP001220964">
    <property type="component" value="Unassembled WGS sequence"/>
</dbReference>
<dbReference type="Gene3D" id="3.20.20.150">
    <property type="entry name" value="Divalent-metal-dependent TIM barrel enzymes"/>
    <property type="match status" value="1"/>
</dbReference>
<dbReference type="AlphaFoldDB" id="A0AAE3TAM3"/>
<dbReference type="InterPro" id="IPR050417">
    <property type="entry name" value="Sugar_Epim/Isomerase"/>
</dbReference>
<dbReference type="PANTHER" id="PTHR43489">
    <property type="entry name" value="ISOMERASE"/>
    <property type="match status" value="1"/>
</dbReference>
<evidence type="ECO:0000313" key="6">
    <source>
        <dbReference type="Proteomes" id="UP001220964"/>
    </source>
</evidence>
<dbReference type="RefSeq" id="WP_275569519.1">
    <property type="nucleotide sequence ID" value="NZ_JARGYC010000091.1"/>
</dbReference>
<gene>
    <name evidence="5" type="ORF">P1J78_21940</name>
</gene>
<evidence type="ECO:0000313" key="5">
    <source>
        <dbReference type="EMBL" id="MDF0603397.1"/>
    </source>
</evidence>
<proteinExistence type="inferred from homology"/>
<feature type="domain" description="Xylose isomerase-like TIM barrel" evidence="4">
    <location>
        <begin position="20"/>
        <end position="249"/>
    </location>
</feature>
<keyword evidence="6" id="KW-1185">Reference proteome</keyword>
<evidence type="ECO:0000256" key="1">
    <source>
        <dbReference type="ARBA" id="ARBA00023235"/>
    </source>
</evidence>
<dbReference type="GO" id="GO:0008903">
    <property type="term" value="F:hydroxypyruvate isomerase activity"/>
    <property type="evidence" value="ECO:0007669"/>
    <property type="project" value="TreeGrafter"/>
</dbReference>
<dbReference type="EMBL" id="JARGYC010000091">
    <property type="protein sequence ID" value="MDF0603397.1"/>
    <property type="molecule type" value="Genomic_DNA"/>
</dbReference>
<evidence type="ECO:0000256" key="3">
    <source>
        <dbReference type="PIRSR" id="PIRSR006241-50"/>
    </source>
</evidence>
<feature type="active site" description="Proton donor/acceptor" evidence="3">
    <location>
        <position position="136"/>
    </location>
</feature>
<evidence type="ECO:0000256" key="2">
    <source>
        <dbReference type="PIRNR" id="PIRNR006241"/>
    </source>
</evidence>
<dbReference type="InterPro" id="IPR026040">
    <property type="entry name" value="HyI-like"/>
</dbReference>
<comment type="similarity">
    <text evidence="2">Belongs to the hyi family.</text>
</comment>
<dbReference type="InterPro" id="IPR013022">
    <property type="entry name" value="Xyl_isomerase-like_TIM-brl"/>
</dbReference>
<dbReference type="InterPro" id="IPR036237">
    <property type="entry name" value="Xyl_isomerase-like_sf"/>
</dbReference>
<sequence>MKLAANVTFLFKEYPFLERIQAAADAGFDGVEILFPYDDPAPDILRRLQIAGLPLVLINAPPPNYTGGQRGFAAVPGLEERFRRDFARVLRYAERLTPQHIHLMAGTAEGPEARATFIDNLKWAAAQAPGQSLTIEPLNPGDMPGYFLNDYDLAAEIIDAVGAPNLGLQYDTYHAQTIAGDALAVWRRHAPRVRHVQVGDAPGRCEPGAGGIDFAAFFAAVAASGYDGWISAEYNPTAETEACLGWMRDINGRTT</sequence>
<protein>
    <submittedName>
        <fullName evidence="5">TIM barrel protein</fullName>
    </submittedName>
</protein>
<name>A0AAE3TAM3_9RHOB</name>
<evidence type="ECO:0000259" key="4">
    <source>
        <dbReference type="Pfam" id="PF01261"/>
    </source>
</evidence>
<dbReference type="PIRSF" id="PIRSF006241">
    <property type="entry name" value="HyI"/>
    <property type="match status" value="1"/>
</dbReference>